<protein>
    <recommendedName>
        <fullName evidence="3">GNAT family acetyltransferase</fullName>
    </recommendedName>
</protein>
<sequence>MNLEVVETAAGELYVDRAGGERGSKAPFYHVYADEAGETRWGYFCGNCETVNNAMDSMGRIECNECGNMRKPDEWDAAHE</sequence>
<dbReference type="STRING" id="43928.SAMN05443636_2312"/>
<reference evidence="1 2" key="1">
    <citation type="submission" date="2016-11" db="EMBL/GenBank/DDBJ databases">
        <authorList>
            <person name="Jaros S."/>
            <person name="Januszkiewicz K."/>
            <person name="Wedrychowicz H."/>
        </authorList>
    </citation>
    <scope>NUCLEOTIDE SEQUENCE [LARGE SCALE GENOMIC DNA]</scope>
    <source>
        <strain evidence="1 2">DSM 9297</strain>
    </source>
</reference>
<dbReference type="OrthoDB" id="333505at2157"/>
<dbReference type="Proteomes" id="UP000184357">
    <property type="component" value="Unassembled WGS sequence"/>
</dbReference>
<dbReference type="EMBL" id="FQWV01000006">
    <property type="protein sequence ID" value="SHH32538.1"/>
    <property type="molecule type" value="Genomic_DNA"/>
</dbReference>
<accession>A0A1M5S2L9</accession>
<evidence type="ECO:0008006" key="3">
    <source>
        <dbReference type="Google" id="ProtNLM"/>
    </source>
</evidence>
<evidence type="ECO:0000313" key="2">
    <source>
        <dbReference type="Proteomes" id="UP000184357"/>
    </source>
</evidence>
<evidence type="ECO:0000313" key="1">
    <source>
        <dbReference type="EMBL" id="SHH32538.1"/>
    </source>
</evidence>
<dbReference type="RefSeq" id="WP_073309700.1">
    <property type="nucleotide sequence ID" value="NZ_FQWV01000006.1"/>
</dbReference>
<dbReference type="Pfam" id="PF19133">
    <property type="entry name" value="DUF5816"/>
    <property type="match status" value="1"/>
</dbReference>
<dbReference type="InterPro" id="IPR043854">
    <property type="entry name" value="DUF5816"/>
</dbReference>
<keyword evidence="2" id="KW-1185">Reference proteome</keyword>
<proteinExistence type="predicted"/>
<name>A0A1M5S2L9_9EURY</name>
<dbReference type="AlphaFoldDB" id="A0A1M5S2L9"/>
<organism evidence="1 2">
    <name type="scientific">Halobaculum gomorrense</name>
    <dbReference type="NCBI Taxonomy" id="43928"/>
    <lineage>
        <taxon>Archaea</taxon>
        <taxon>Methanobacteriati</taxon>
        <taxon>Methanobacteriota</taxon>
        <taxon>Stenosarchaea group</taxon>
        <taxon>Halobacteria</taxon>
        <taxon>Halobacteriales</taxon>
        <taxon>Haloferacaceae</taxon>
        <taxon>Halobaculum</taxon>
    </lineage>
</organism>
<gene>
    <name evidence="1" type="ORF">SAMN05443636_2312</name>
</gene>